<evidence type="ECO:0000313" key="2">
    <source>
        <dbReference type="EMBL" id="RDB15143.1"/>
    </source>
</evidence>
<dbReference type="EMBL" id="LUEZ02000201">
    <property type="protein sequence ID" value="RDB15143.1"/>
    <property type="molecule type" value="Genomic_DNA"/>
</dbReference>
<evidence type="ECO:0000313" key="3">
    <source>
        <dbReference type="Proteomes" id="UP000076154"/>
    </source>
</evidence>
<feature type="region of interest" description="Disordered" evidence="1">
    <location>
        <begin position="245"/>
        <end position="337"/>
    </location>
</feature>
<reference evidence="2" key="1">
    <citation type="submission" date="2018-04" db="EMBL/GenBank/DDBJ databases">
        <title>Whole genome sequencing of Hypsizygus marmoreus.</title>
        <authorList>
            <person name="Choi I.-G."/>
            <person name="Min B."/>
            <person name="Kim J.-G."/>
            <person name="Kim S."/>
            <person name="Oh Y.-L."/>
            <person name="Kong W.-S."/>
            <person name="Park H."/>
            <person name="Jeong J."/>
            <person name="Song E.-S."/>
        </authorList>
    </citation>
    <scope>NUCLEOTIDE SEQUENCE [LARGE SCALE GENOMIC DNA]</scope>
    <source>
        <strain evidence="2">51987-8</strain>
    </source>
</reference>
<evidence type="ECO:0000256" key="1">
    <source>
        <dbReference type="SAM" id="MobiDB-lite"/>
    </source>
</evidence>
<comment type="caution">
    <text evidence="2">The sequence shown here is derived from an EMBL/GenBank/DDBJ whole genome shotgun (WGS) entry which is preliminary data.</text>
</comment>
<gene>
    <name evidence="2" type="ORF">Hypma_005174</name>
</gene>
<dbReference type="AlphaFoldDB" id="A0A369J622"/>
<sequence>MLTYTQTSGVVSVFRVAYLTTLTVQIVTNIQLSTRLSYPSPLISNTMISPLLSTPKFRLYTASLKSTPAPSPASLGHAYTLSRPRNTPFLVPCPSPALAESHARRILKHPRSLRLVQLKFSTSVPSSPSHSHSHTTPLTVHYDMSIVNLCYLPEMTCARLWTVFLPLVFDTIFMDSRSRGVCITFPSLGDSLQLFVPLVICVPRALSTPLPDPRLSLVSDTVCTVSCFVDIQSCGECSLANPHTSANDSAVRPPSSSAGKVDASEHDFHYPSAPQGKQIDSSSAADETPSMSVIHVRNRSTQPTRSLHPQELIGPHQRRLHKCRAMPDSPPRIKVSH</sequence>
<dbReference type="InParanoid" id="A0A369J622"/>
<protein>
    <submittedName>
        <fullName evidence="2">Uncharacterized protein</fullName>
    </submittedName>
</protein>
<feature type="compositionally biased region" description="Polar residues" evidence="1">
    <location>
        <begin position="245"/>
        <end position="258"/>
    </location>
</feature>
<organism evidence="2 3">
    <name type="scientific">Hypsizygus marmoreus</name>
    <name type="common">White beech mushroom</name>
    <name type="synonym">Agaricus marmoreus</name>
    <dbReference type="NCBI Taxonomy" id="39966"/>
    <lineage>
        <taxon>Eukaryota</taxon>
        <taxon>Fungi</taxon>
        <taxon>Dikarya</taxon>
        <taxon>Basidiomycota</taxon>
        <taxon>Agaricomycotina</taxon>
        <taxon>Agaricomycetes</taxon>
        <taxon>Agaricomycetidae</taxon>
        <taxon>Agaricales</taxon>
        <taxon>Tricholomatineae</taxon>
        <taxon>Lyophyllaceae</taxon>
        <taxon>Hypsizygus</taxon>
    </lineage>
</organism>
<dbReference type="Proteomes" id="UP000076154">
    <property type="component" value="Unassembled WGS sequence"/>
</dbReference>
<keyword evidence="3" id="KW-1185">Reference proteome</keyword>
<accession>A0A369J622</accession>
<name>A0A369J622_HYPMA</name>
<feature type="compositionally biased region" description="Polar residues" evidence="1">
    <location>
        <begin position="278"/>
        <end position="291"/>
    </location>
</feature>
<proteinExistence type="predicted"/>